<dbReference type="Proteomes" id="UP000719412">
    <property type="component" value="Unassembled WGS sequence"/>
</dbReference>
<proteinExistence type="inferred from homology"/>
<dbReference type="GO" id="GO:0005506">
    <property type="term" value="F:iron ion binding"/>
    <property type="evidence" value="ECO:0007669"/>
    <property type="project" value="InterPro"/>
</dbReference>
<evidence type="ECO:0000256" key="4">
    <source>
        <dbReference type="ARBA" id="ARBA00022692"/>
    </source>
</evidence>
<keyword evidence="7" id="KW-0560">Oxidoreductase</keyword>
<feature type="transmembrane region" description="Helical" evidence="11">
    <location>
        <begin position="244"/>
        <end position="266"/>
    </location>
</feature>
<keyword evidence="7" id="KW-0503">Monooxygenase</keyword>
<comment type="caution">
    <text evidence="11">Lacks conserved residue(s) required for the propagation of feature annotation.</text>
</comment>
<name>A0A8J6H9X7_TENMO</name>
<evidence type="ECO:0000313" key="12">
    <source>
        <dbReference type="EMBL" id="KAH0810795.1"/>
    </source>
</evidence>
<sequence length="466" mass="53402">MADQDYFRFVKNSFRSLGLGKVSSTPRQYLSSYILLPLLVLVYAMMLFNFKYKSNNVFEFTEVFESWTTFGHLLSRKLIAWVYSDKFEGIFEARSSFWHYDSCGEEVAERLRANATASLRMIKLFRWVGLGAVSVICLAPLLVQDGSLPNDCWIPSGNKCIYVFVYVMEVVFFIELALMSVAIDGFFLFLCTDVEAQLVLITETLKSVRIAADNSKQDECFEALKTCSVHHGFLLKVHKTLNDIFSFFFIFNFLMNILGITIQFYILRDSSSDVTQVLRSVTYIIVLNIQGAVIFMPASNVEIEAENLVNEIYNVDWYNSDDPKVRKFVLFWLMKAQDPLRMSGGGLLNVDRTVFLQIAETKKKQEAMAPTTDEGKEELKEMRRVEVDQSGTNGRSDHVDFCGHQDNCSYSKLYVLMLLPMHQDVQDKIYDEIVATFDERIIKKSMRLFPVVSGVARGLETDVQRG</sequence>
<dbReference type="AlphaFoldDB" id="A0A8J6H9X7"/>
<feature type="transmembrane region" description="Helical" evidence="11">
    <location>
        <begin position="163"/>
        <end position="190"/>
    </location>
</feature>
<keyword evidence="6 11" id="KW-1133">Transmembrane helix</keyword>
<keyword evidence="9 11" id="KW-0675">Receptor</keyword>
<comment type="caution">
    <text evidence="12">The sequence shown here is derived from an EMBL/GenBank/DDBJ whole genome shotgun (WGS) entry which is preliminary data.</text>
</comment>
<dbReference type="Pfam" id="PF02949">
    <property type="entry name" value="7tm_6"/>
    <property type="match status" value="1"/>
</dbReference>
<evidence type="ECO:0000256" key="1">
    <source>
        <dbReference type="ARBA" id="ARBA00004651"/>
    </source>
</evidence>
<keyword evidence="8 11" id="KW-0472">Membrane</keyword>
<dbReference type="PANTHER" id="PTHR21137:SF35">
    <property type="entry name" value="ODORANT RECEPTOR 19A-RELATED"/>
    <property type="match status" value="1"/>
</dbReference>
<evidence type="ECO:0000256" key="2">
    <source>
        <dbReference type="ARBA" id="ARBA00022475"/>
    </source>
</evidence>
<dbReference type="SUPFAM" id="SSF48264">
    <property type="entry name" value="Cytochrome P450"/>
    <property type="match status" value="1"/>
</dbReference>
<dbReference type="InterPro" id="IPR004117">
    <property type="entry name" value="7tm6_olfct_rcpt"/>
</dbReference>
<evidence type="ECO:0000256" key="6">
    <source>
        <dbReference type="ARBA" id="ARBA00022989"/>
    </source>
</evidence>
<dbReference type="GO" id="GO:0004984">
    <property type="term" value="F:olfactory receptor activity"/>
    <property type="evidence" value="ECO:0007669"/>
    <property type="project" value="InterPro"/>
</dbReference>
<evidence type="ECO:0000256" key="7">
    <source>
        <dbReference type="ARBA" id="ARBA00023033"/>
    </source>
</evidence>
<evidence type="ECO:0000256" key="9">
    <source>
        <dbReference type="ARBA" id="ARBA00023170"/>
    </source>
</evidence>
<reference evidence="12" key="2">
    <citation type="submission" date="2021-08" db="EMBL/GenBank/DDBJ databases">
        <authorList>
            <person name="Eriksson T."/>
        </authorList>
    </citation>
    <scope>NUCLEOTIDE SEQUENCE</scope>
    <source>
        <strain evidence="12">Stoneville</strain>
        <tissue evidence="12">Whole head</tissue>
    </source>
</reference>
<dbReference type="PANTHER" id="PTHR21137">
    <property type="entry name" value="ODORANT RECEPTOR"/>
    <property type="match status" value="1"/>
</dbReference>
<dbReference type="GO" id="GO:0020037">
    <property type="term" value="F:heme binding"/>
    <property type="evidence" value="ECO:0007669"/>
    <property type="project" value="InterPro"/>
</dbReference>
<keyword evidence="13" id="KW-1185">Reference proteome</keyword>
<feature type="transmembrane region" description="Helical" evidence="11">
    <location>
        <begin position="30"/>
        <end position="50"/>
    </location>
</feature>
<accession>A0A8J6H9X7</accession>
<evidence type="ECO:0000313" key="13">
    <source>
        <dbReference type="Proteomes" id="UP000719412"/>
    </source>
</evidence>
<feature type="transmembrane region" description="Helical" evidence="11">
    <location>
        <begin position="278"/>
        <end position="298"/>
    </location>
</feature>
<comment type="similarity">
    <text evidence="11">Belongs to the insect chemoreceptor superfamily. Heteromeric odorant receptor channel (TC 1.A.69) family.</text>
</comment>
<comment type="subcellular location">
    <subcellularLocation>
        <location evidence="1 11">Cell membrane</location>
        <topology evidence="1 11">Multi-pass membrane protein</topology>
    </subcellularLocation>
</comment>
<evidence type="ECO:0000256" key="8">
    <source>
        <dbReference type="ARBA" id="ARBA00023136"/>
    </source>
</evidence>
<dbReference type="GO" id="GO:0005886">
    <property type="term" value="C:plasma membrane"/>
    <property type="evidence" value="ECO:0007669"/>
    <property type="project" value="UniProtKB-SubCell"/>
</dbReference>
<evidence type="ECO:0000256" key="10">
    <source>
        <dbReference type="ARBA" id="ARBA00023224"/>
    </source>
</evidence>
<keyword evidence="5 11" id="KW-0552">Olfaction</keyword>
<evidence type="ECO:0000256" key="11">
    <source>
        <dbReference type="RuleBase" id="RU351113"/>
    </source>
</evidence>
<keyword evidence="2" id="KW-1003">Cell membrane</keyword>
<gene>
    <name evidence="12" type="ORF">GEV33_012003</name>
</gene>
<dbReference type="GO" id="GO:0005549">
    <property type="term" value="F:odorant binding"/>
    <property type="evidence" value="ECO:0007669"/>
    <property type="project" value="InterPro"/>
</dbReference>
<dbReference type="GO" id="GO:0004497">
    <property type="term" value="F:monooxygenase activity"/>
    <property type="evidence" value="ECO:0007669"/>
    <property type="project" value="UniProtKB-KW"/>
</dbReference>
<protein>
    <recommendedName>
        <fullName evidence="11">Odorant receptor</fullName>
    </recommendedName>
</protein>
<keyword evidence="10 11" id="KW-0807">Transducer</keyword>
<feature type="transmembrane region" description="Helical" evidence="11">
    <location>
        <begin position="124"/>
        <end position="143"/>
    </location>
</feature>
<keyword evidence="3 11" id="KW-0716">Sensory transduction</keyword>
<dbReference type="EMBL" id="JABDTM020027262">
    <property type="protein sequence ID" value="KAH0810795.1"/>
    <property type="molecule type" value="Genomic_DNA"/>
</dbReference>
<dbReference type="Gene3D" id="1.10.630.10">
    <property type="entry name" value="Cytochrome P450"/>
    <property type="match status" value="1"/>
</dbReference>
<evidence type="ECO:0000256" key="3">
    <source>
        <dbReference type="ARBA" id="ARBA00022606"/>
    </source>
</evidence>
<organism evidence="12 13">
    <name type="scientific">Tenebrio molitor</name>
    <name type="common">Yellow mealworm beetle</name>
    <dbReference type="NCBI Taxonomy" id="7067"/>
    <lineage>
        <taxon>Eukaryota</taxon>
        <taxon>Metazoa</taxon>
        <taxon>Ecdysozoa</taxon>
        <taxon>Arthropoda</taxon>
        <taxon>Hexapoda</taxon>
        <taxon>Insecta</taxon>
        <taxon>Pterygota</taxon>
        <taxon>Neoptera</taxon>
        <taxon>Endopterygota</taxon>
        <taxon>Coleoptera</taxon>
        <taxon>Polyphaga</taxon>
        <taxon>Cucujiformia</taxon>
        <taxon>Tenebrionidae</taxon>
        <taxon>Tenebrio</taxon>
    </lineage>
</organism>
<dbReference type="GO" id="GO:0016705">
    <property type="term" value="F:oxidoreductase activity, acting on paired donors, with incorporation or reduction of molecular oxygen"/>
    <property type="evidence" value="ECO:0007669"/>
    <property type="project" value="InterPro"/>
</dbReference>
<evidence type="ECO:0000256" key="5">
    <source>
        <dbReference type="ARBA" id="ARBA00022725"/>
    </source>
</evidence>
<reference evidence="12" key="1">
    <citation type="journal article" date="2020" name="J Insects Food Feed">
        <title>The yellow mealworm (Tenebrio molitor) genome: a resource for the emerging insects as food and feed industry.</title>
        <authorList>
            <person name="Eriksson T."/>
            <person name="Andere A."/>
            <person name="Kelstrup H."/>
            <person name="Emery V."/>
            <person name="Picard C."/>
        </authorList>
    </citation>
    <scope>NUCLEOTIDE SEQUENCE</scope>
    <source>
        <strain evidence="12">Stoneville</strain>
        <tissue evidence="12">Whole head</tissue>
    </source>
</reference>
<keyword evidence="4 11" id="KW-0812">Transmembrane</keyword>
<dbReference type="InterPro" id="IPR036396">
    <property type="entry name" value="Cyt_P450_sf"/>
</dbReference>
<dbReference type="GO" id="GO:0007165">
    <property type="term" value="P:signal transduction"/>
    <property type="evidence" value="ECO:0007669"/>
    <property type="project" value="UniProtKB-KW"/>
</dbReference>